<accession>A0A0A9XHX4</accession>
<protein>
    <submittedName>
        <fullName evidence="1">Uncharacterized protein C1D4.02c</fullName>
    </submittedName>
</protein>
<dbReference type="EMBL" id="GBHO01026929">
    <property type="protein sequence ID" value="JAG16675.1"/>
    <property type="molecule type" value="Transcribed_RNA"/>
</dbReference>
<feature type="non-terminal residue" evidence="1">
    <location>
        <position position="101"/>
    </location>
</feature>
<evidence type="ECO:0000313" key="1">
    <source>
        <dbReference type="EMBL" id="JAG16675.1"/>
    </source>
</evidence>
<reference evidence="1" key="2">
    <citation type="submission" date="2014-07" db="EMBL/GenBank/DDBJ databases">
        <authorList>
            <person name="Hull J."/>
        </authorList>
    </citation>
    <scope>NUCLEOTIDE SEQUENCE</scope>
</reference>
<gene>
    <name evidence="1" type="ORF">CM83_104605</name>
</gene>
<reference evidence="1" key="1">
    <citation type="journal article" date="2014" name="PLoS ONE">
        <title>Transcriptome-Based Identification of ABC Transporters in the Western Tarnished Plant Bug Lygus hesperus.</title>
        <authorList>
            <person name="Hull J.J."/>
            <person name="Chaney K."/>
            <person name="Geib S.M."/>
            <person name="Fabrick J.A."/>
            <person name="Brent C.S."/>
            <person name="Walsh D."/>
            <person name="Lavine L.C."/>
        </authorList>
    </citation>
    <scope>NUCLEOTIDE SEQUENCE</scope>
</reference>
<sequence length="101" mass="11465">RKVGRVYWESPQAVEIPLGCIHNLQCMEVDSLRTNEKVGRLRNLHKYTHTRARGNQFSVLDSRLWEGASNTGCGIEYRIDDQDSVTVLDDMDSVGESVLEV</sequence>
<dbReference type="AlphaFoldDB" id="A0A0A9XHX4"/>
<feature type="non-terminal residue" evidence="1">
    <location>
        <position position="1"/>
    </location>
</feature>
<organism evidence="1">
    <name type="scientific">Lygus hesperus</name>
    <name type="common">Western plant bug</name>
    <dbReference type="NCBI Taxonomy" id="30085"/>
    <lineage>
        <taxon>Eukaryota</taxon>
        <taxon>Metazoa</taxon>
        <taxon>Ecdysozoa</taxon>
        <taxon>Arthropoda</taxon>
        <taxon>Hexapoda</taxon>
        <taxon>Insecta</taxon>
        <taxon>Pterygota</taxon>
        <taxon>Neoptera</taxon>
        <taxon>Paraneoptera</taxon>
        <taxon>Hemiptera</taxon>
        <taxon>Heteroptera</taxon>
        <taxon>Panheteroptera</taxon>
        <taxon>Cimicomorpha</taxon>
        <taxon>Miridae</taxon>
        <taxon>Mirini</taxon>
        <taxon>Lygus</taxon>
    </lineage>
</organism>
<name>A0A0A9XHX4_LYGHE</name>
<proteinExistence type="predicted"/>